<comment type="caution">
    <text evidence="2">The sequence shown here is derived from an EMBL/GenBank/DDBJ whole genome shotgun (WGS) entry which is preliminary data.</text>
</comment>
<organism evidence="2 3">
    <name type="scientific">Coccomyxa viridis</name>
    <dbReference type="NCBI Taxonomy" id="1274662"/>
    <lineage>
        <taxon>Eukaryota</taxon>
        <taxon>Viridiplantae</taxon>
        <taxon>Chlorophyta</taxon>
        <taxon>core chlorophytes</taxon>
        <taxon>Trebouxiophyceae</taxon>
        <taxon>Trebouxiophyceae incertae sedis</taxon>
        <taxon>Coccomyxaceae</taxon>
        <taxon>Coccomyxa</taxon>
    </lineage>
</organism>
<feature type="region of interest" description="Disordered" evidence="1">
    <location>
        <begin position="29"/>
        <end position="53"/>
    </location>
</feature>
<evidence type="ECO:0000313" key="2">
    <source>
        <dbReference type="EMBL" id="CAL5229336.1"/>
    </source>
</evidence>
<dbReference type="EMBL" id="CAXHTA020000020">
    <property type="protein sequence ID" value="CAL5229336.1"/>
    <property type="molecule type" value="Genomic_DNA"/>
</dbReference>
<sequence length="53" mass="5831">MSRHCSWPRERRLNLTAFSGILRLPLDPETARSASQAHEGADRPGSVIEAAQS</sequence>
<reference evidence="2 3" key="1">
    <citation type="submission" date="2024-06" db="EMBL/GenBank/DDBJ databases">
        <authorList>
            <person name="Kraege A."/>
            <person name="Thomma B."/>
        </authorList>
    </citation>
    <scope>NUCLEOTIDE SEQUENCE [LARGE SCALE GENOMIC DNA]</scope>
</reference>
<evidence type="ECO:0000313" key="3">
    <source>
        <dbReference type="Proteomes" id="UP001497392"/>
    </source>
</evidence>
<protein>
    <submittedName>
        <fullName evidence="2">G12642 protein</fullName>
    </submittedName>
</protein>
<proteinExistence type="predicted"/>
<keyword evidence="3" id="KW-1185">Reference proteome</keyword>
<evidence type="ECO:0000256" key="1">
    <source>
        <dbReference type="SAM" id="MobiDB-lite"/>
    </source>
</evidence>
<gene>
    <name evidence="2" type="primary">g12642</name>
    <name evidence="2" type="ORF">VP750_LOCUS11242</name>
</gene>
<accession>A0ABP1GAV4</accession>
<dbReference type="Proteomes" id="UP001497392">
    <property type="component" value="Unassembled WGS sequence"/>
</dbReference>
<name>A0ABP1GAV4_9CHLO</name>